<dbReference type="Pfam" id="PF12536">
    <property type="entry name" value="DUF3734"/>
    <property type="match status" value="1"/>
</dbReference>
<dbReference type="InterPro" id="IPR050301">
    <property type="entry name" value="NTE"/>
</dbReference>
<keyword evidence="1 4" id="KW-0378">Hydrolase</keyword>
<organism evidence="6 7">
    <name type="scientific">Dongia mobilis</name>
    <dbReference type="NCBI Taxonomy" id="578943"/>
    <lineage>
        <taxon>Bacteria</taxon>
        <taxon>Pseudomonadati</taxon>
        <taxon>Pseudomonadota</taxon>
        <taxon>Alphaproteobacteria</taxon>
        <taxon>Rhodospirillales</taxon>
        <taxon>Dongiaceae</taxon>
        <taxon>Dongia</taxon>
    </lineage>
</organism>
<dbReference type="PANTHER" id="PTHR14226">
    <property type="entry name" value="NEUROPATHY TARGET ESTERASE/SWISS CHEESE D.MELANOGASTER"/>
    <property type="match status" value="1"/>
</dbReference>
<accession>A0A4R6WQZ7</accession>
<feature type="short sequence motif" description="GXSXG" evidence="4">
    <location>
        <begin position="48"/>
        <end position="52"/>
    </location>
</feature>
<keyword evidence="2 4" id="KW-0442">Lipid degradation</keyword>
<dbReference type="InterPro" id="IPR021095">
    <property type="entry name" value="DUF3734"/>
</dbReference>
<evidence type="ECO:0000256" key="2">
    <source>
        <dbReference type="ARBA" id="ARBA00022963"/>
    </source>
</evidence>
<dbReference type="InterPro" id="IPR016035">
    <property type="entry name" value="Acyl_Trfase/lysoPLipase"/>
</dbReference>
<feature type="short sequence motif" description="GXGXXG" evidence="4">
    <location>
        <begin position="21"/>
        <end position="26"/>
    </location>
</feature>
<evidence type="ECO:0000259" key="5">
    <source>
        <dbReference type="PROSITE" id="PS51635"/>
    </source>
</evidence>
<dbReference type="RefSeq" id="WP_208109819.1">
    <property type="nucleotide sequence ID" value="NZ_SNYW01000008.1"/>
</dbReference>
<dbReference type="Proteomes" id="UP000295783">
    <property type="component" value="Unassembled WGS sequence"/>
</dbReference>
<reference evidence="6 7" key="1">
    <citation type="submission" date="2019-03" db="EMBL/GenBank/DDBJ databases">
        <title>Genomic Encyclopedia of Type Strains, Phase III (KMG-III): the genomes of soil and plant-associated and newly described type strains.</title>
        <authorList>
            <person name="Whitman W."/>
        </authorList>
    </citation>
    <scope>NUCLEOTIDE SEQUENCE [LARGE SCALE GENOMIC DNA]</scope>
    <source>
        <strain evidence="6 7">CGMCC 1.7660</strain>
    </source>
</reference>
<dbReference type="PROSITE" id="PS51635">
    <property type="entry name" value="PNPLA"/>
    <property type="match status" value="1"/>
</dbReference>
<feature type="short sequence motif" description="DGA/G" evidence="4">
    <location>
        <begin position="217"/>
        <end position="219"/>
    </location>
</feature>
<dbReference type="GO" id="GO:0016787">
    <property type="term" value="F:hydrolase activity"/>
    <property type="evidence" value="ECO:0007669"/>
    <property type="project" value="UniProtKB-UniRule"/>
</dbReference>
<protein>
    <submittedName>
        <fullName evidence="6">NTE family protein</fullName>
    </submittedName>
</protein>
<evidence type="ECO:0000256" key="1">
    <source>
        <dbReference type="ARBA" id="ARBA00022801"/>
    </source>
</evidence>
<dbReference type="CDD" id="cd07209">
    <property type="entry name" value="Pat_hypo_Ecoli_Z1214_like"/>
    <property type="match status" value="1"/>
</dbReference>
<dbReference type="PANTHER" id="PTHR14226:SF57">
    <property type="entry name" value="BLR7027 PROTEIN"/>
    <property type="match status" value="1"/>
</dbReference>
<evidence type="ECO:0000313" key="7">
    <source>
        <dbReference type="Proteomes" id="UP000295783"/>
    </source>
</evidence>
<comment type="caution">
    <text evidence="6">The sequence shown here is derived from an EMBL/GenBank/DDBJ whole genome shotgun (WGS) entry which is preliminary data.</text>
</comment>
<proteinExistence type="predicted"/>
<feature type="domain" description="PNPLA" evidence="5">
    <location>
        <begin position="17"/>
        <end position="230"/>
    </location>
</feature>
<gene>
    <name evidence="6" type="ORF">A8950_2048</name>
</gene>
<evidence type="ECO:0000256" key="4">
    <source>
        <dbReference type="PROSITE-ProRule" id="PRU01161"/>
    </source>
</evidence>
<dbReference type="Pfam" id="PF01734">
    <property type="entry name" value="Patatin"/>
    <property type="match status" value="1"/>
</dbReference>
<dbReference type="InterPro" id="IPR002641">
    <property type="entry name" value="PNPLA_dom"/>
</dbReference>
<keyword evidence="7" id="KW-1185">Reference proteome</keyword>
<dbReference type="AlphaFoldDB" id="A0A4R6WQZ7"/>
<dbReference type="EMBL" id="SNYW01000008">
    <property type="protein sequence ID" value="TDQ82226.1"/>
    <property type="molecule type" value="Genomic_DNA"/>
</dbReference>
<dbReference type="SUPFAM" id="SSF52151">
    <property type="entry name" value="FabD/lysophospholipase-like"/>
    <property type="match status" value="1"/>
</dbReference>
<dbReference type="Gene3D" id="3.40.1090.10">
    <property type="entry name" value="Cytosolic phospholipase A2 catalytic domain"/>
    <property type="match status" value="2"/>
</dbReference>
<feature type="active site" description="Nucleophile" evidence="4">
    <location>
        <position position="50"/>
    </location>
</feature>
<feature type="active site" description="Proton acceptor" evidence="4">
    <location>
        <position position="217"/>
    </location>
</feature>
<evidence type="ECO:0000256" key="3">
    <source>
        <dbReference type="ARBA" id="ARBA00023098"/>
    </source>
</evidence>
<name>A0A4R6WQZ7_9PROT</name>
<keyword evidence="3 4" id="KW-0443">Lipid metabolism</keyword>
<sequence>MTESSKIALPPYETVALVLQGGGALGSYQAGVYQGLHEAGIEPNWFAGISIGALNAAILAGNPLERRLERLAEFWETICQSALLPTLPFDADLSAILGDGEVRGWAGALASLRALIEGQRGFFTPRFPPPYLAPTPAGATSYYDTTPLKATLERLVDFDLLNSRHVRVSVGAVNVTNGNFTYFDNANRTLAPEHFMASGSLPPGFPAIEIEGCFYWDGGLVSNTPLMEVLARPPRRDTLAFQVDLWSARGPLPRNLFDVAERQKDIQYSSRTRLVTDVANEMQKLRHALRQALDLLPAEAQESPEAAALRELACTKVYNTIQLVYRDKQFETHSKDYEFSLTTMREHWQAGLHDIRETLKHPDWLERPKGGSGVVTHDVHRLQDQFGTAPGGADATRP</sequence>
<dbReference type="GO" id="GO:0016042">
    <property type="term" value="P:lipid catabolic process"/>
    <property type="evidence" value="ECO:0007669"/>
    <property type="project" value="UniProtKB-UniRule"/>
</dbReference>
<evidence type="ECO:0000313" key="6">
    <source>
        <dbReference type="EMBL" id="TDQ82226.1"/>
    </source>
</evidence>